<dbReference type="Proteomes" id="UP001359485">
    <property type="component" value="Unassembled WGS sequence"/>
</dbReference>
<proteinExistence type="predicted"/>
<gene>
    <name evidence="1" type="ORF">RUM44_012311</name>
</gene>
<evidence type="ECO:0000313" key="1">
    <source>
        <dbReference type="EMBL" id="KAK6640615.1"/>
    </source>
</evidence>
<reference evidence="1 2" key="1">
    <citation type="submission" date="2023-09" db="EMBL/GenBank/DDBJ databases">
        <title>Genomes of two closely related lineages of the louse Polyplax serrata with different host specificities.</title>
        <authorList>
            <person name="Martinu J."/>
            <person name="Tarabai H."/>
            <person name="Stefka J."/>
            <person name="Hypsa V."/>
        </authorList>
    </citation>
    <scope>NUCLEOTIDE SEQUENCE [LARGE SCALE GENOMIC DNA]</scope>
    <source>
        <strain evidence="1">98ZLc_SE</strain>
    </source>
</reference>
<protein>
    <submittedName>
        <fullName evidence="1">Uncharacterized protein</fullName>
    </submittedName>
</protein>
<comment type="caution">
    <text evidence="1">The sequence shown here is derived from an EMBL/GenBank/DDBJ whole genome shotgun (WGS) entry which is preliminary data.</text>
</comment>
<dbReference type="EMBL" id="JAWJWF010000001">
    <property type="protein sequence ID" value="KAK6640615.1"/>
    <property type="molecule type" value="Genomic_DNA"/>
</dbReference>
<evidence type="ECO:0000313" key="2">
    <source>
        <dbReference type="Proteomes" id="UP001359485"/>
    </source>
</evidence>
<keyword evidence="2" id="KW-1185">Reference proteome</keyword>
<name>A0ABR1BD25_POLSC</name>
<accession>A0ABR1BD25</accession>
<sequence length="88" mass="9846">MSGGRSERCENTIIQVHQCLSQRKTKIQKEKDVVSGSPILKTNDGRRCSLRREPKEPFSVPSTTLHTSQSALQNFIGNCFLTPTLSKN</sequence>
<organism evidence="1 2">
    <name type="scientific">Polyplax serrata</name>
    <name type="common">Common mouse louse</name>
    <dbReference type="NCBI Taxonomy" id="468196"/>
    <lineage>
        <taxon>Eukaryota</taxon>
        <taxon>Metazoa</taxon>
        <taxon>Ecdysozoa</taxon>
        <taxon>Arthropoda</taxon>
        <taxon>Hexapoda</taxon>
        <taxon>Insecta</taxon>
        <taxon>Pterygota</taxon>
        <taxon>Neoptera</taxon>
        <taxon>Paraneoptera</taxon>
        <taxon>Psocodea</taxon>
        <taxon>Troctomorpha</taxon>
        <taxon>Phthiraptera</taxon>
        <taxon>Anoplura</taxon>
        <taxon>Polyplacidae</taxon>
        <taxon>Polyplax</taxon>
    </lineage>
</organism>